<feature type="transmembrane region" description="Helical" evidence="6">
    <location>
        <begin position="147"/>
        <end position="169"/>
    </location>
</feature>
<comment type="subcellular location">
    <subcellularLocation>
        <location evidence="1">Cell membrane</location>
        <topology evidence="1">Multi-pass membrane protein</topology>
    </subcellularLocation>
</comment>
<feature type="transmembrane region" description="Helical" evidence="6">
    <location>
        <begin position="77"/>
        <end position="96"/>
    </location>
</feature>
<gene>
    <name evidence="8" type="ORF">EQM06_09940</name>
</gene>
<dbReference type="Pfam" id="PF10035">
    <property type="entry name" value="DUF2179"/>
    <property type="match status" value="1"/>
</dbReference>
<keyword evidence="3 6" id="KW-0812">Transmembrane</keyword>
<dbReference type="EMBL" id="CP035281">
    <property type="protein sequence ID" value="QAT43510.1"/>
    <property type="molecule type" value="Genomic_DNA"/>
</dbReference>
<evidence type="ECO:0000256" key="1">
    <source>
        <dbReference type="ARBA" id="ARBA00004651"/>
    </source>
</evidence>
<dbReference type="KEGG" id="amij:EQM06_09940"/>
<dbReference type="PIRSF" id="PIRSF006483">
    <property type="entry name" value="Membrane_protein_YitT"/>
    <property type="match status" value="1"/>
</dbReference>
<feature type="transmembrane region" description="Helical" evidence="6">
    <location>
        <begin position="175"/>
        <end position="194"/>
    </location>
</feature>
<sequence>MKKYQQLISTSLIIVGANLILAFSVACFIRPHGIIMGGATGLSLTLEHYLGLNLSVALTCLNIALFFLGFFFLGKKFALTTILSTFLYPLFISIFLSFKALSALTDDILLSTILGGILLGVGMGLILRMGASTGGMDIPPLILNKKFHIPVALSLYTFDTCILLTQTGFSSTEQILYGILFTILTSFIVNKVILSGTQRSQLFIISKEYSKIRDTLLYDLNLGVSLISMETAMTQTPQMAVLCVTTSRKVYSVNAIVQKIDPYAFITISSINEVKGRGFSLDREHVH</sequence>
<dbReference type="OrthoDB" id="1758221at2"/>
<keyword evidence="4 6" id="KW-1133">Transmembrane helix</keyword>
<dbReference type="GO" id="GO:0005886">
    <property type="term" value="C:plasma membrane"/>
    <property type="evidence" value="ECO:0007669"/>
    <property type="project" value="UniProtKB-SubCell"/>
</dbReference>
<keyword evidence="9" id="KW-1185">Reference proteome</keyword>
<evidence type="ECO:0000256" key="2">
    <source>
        <dbReference type="ARBA" id="ARBA00022475"/>
    </source>
</evidence>
<feature type="transmembrane region" description="Helical" evidence="6">
    <location>
        <begin position="49"/>
        <end position="70"/>
    </location>
</feature>
<name>A0A410PXA8_9FIRM</name>
<dbReference type="PROSITE" id="PS51257">
    <property type="entry name" value="PROKAR_LIPOPROTEIN"/>
    <property type="match status" value="1"/>
</dbReference>
<evidence type="ECO:0000259" key="7">
    <source>
        <dbReference type="Pfam" id="PF10035"/>
    </source>
</evidence>
<dbReference type="Proteomes" id="UP000287601">
    <property type="component" value="Chromosome"/>
</dbReference>
<reference evidence="8 9" key="1">
    <citation type="submission" date="2019-01" db="EMBL/GenBank/DDBJ databases">
        <title>Draft genomes of a novel of Aminipila strains.</title>
        <authorList>
            <person name="Ma S."/>
        </authorList>
    </citation>
    <scope>NUCLEOTIDE SEQUENCE [LARGE SCALE GENOMIC DNA]</scope>
    <source>
        <strain evidence="9">JN-39</strain>
    </source>
</reference>
<evidence type="ECO:0000256" key="6">
    <source>
        <dbReference type="SAM" id="Phobius"/>
    </source>
</evidence>
<feature type="transmembrane region" description="Helical" evidence="6">
    <location>
        <begin position="7"/>
        <end position="29"/>
    </location>
</feature>
<dbReference type="InterPro" id="IPR019264">
    <property type="entry name" value="DUF2179"/>
</dbReference>
<evidence type="ECO:0000256" key="5">
    <source>
        <dbReference type="ARBA" id="ARBA00023136"/>
    </source>
</evidence>
<dbReference type="Pfam" id="PF02588">
    <property type="entry name" value="YitT_membrane"/>
    <property type="match status" value="1"/>
</dbReference>
<feature type="domain" description="DUF2179" evidence="7">
    <location>
        <begin position="223"/>
        <end position="276"/>
    </location>
</feature>
<organism evidence="8 9">
    <name type="scientific">Aminipila luticellarii</name>
    <dbReference type="NCBI Taxonomy" id="2507160"/>
    <lineage>
        <taxon>Bacteria</taxon>
        <taxon>Bacillati</taxon>
        <taxon>Bacillota</taxon>
        <taxon>Clostridia</taxon>
        <taxon>Peptostreptococcales</taxon>
        <taxon>Anaerovoracaceae</taxon>
        <taxon>Aminipila</taxon>
    </lineage>
</organism>
<evidence type="ECO:0000313" key="9">
    <source>
        <dbReference type="Proteomes" id="UP000287601"/>
    </source>
</evidence>
<dbReference type="InterPro" id="IPR051461">
    <property type="entry name" value="UPF0750_membrane"/>
</dbReference>
<dbReference type="InterPro" id="IPR015867">
    <property type="entry name" value="N-reg_PII/ATP_PRibTrfase_C"/>
</dbReference>
<dbReference type="PANTHER" id="PTHR33545">
    <property type="entry name" value="UPF0750 MEMBRANE PROTEIN YITT-RELATED"/>
    <property type="match status" value="1"/>
</dbReference>
<dbReference type="InterPro" id="IPR003740">
    <property type="entry name" value="YitT"/>
</dbReference>
<feature type="transmembrane region" description="Helical" evidence="6">
    <location>
        <begin position="108"/>
        <end position="127"/>
    </location>
</feature>
<evidence type="ECO:0000256" key="4">
    <source>
        <dbReference type="ARBA" id="ARBA00022989"/>
    </source>
</evidence>
<keyword evidence="5 6" id="KW-0472">Membrane</keyword>
<protein>
    <submittedName>
        <fullName evidence="8">YitT family protein</fullName>
    </submittedName>
</protein>
<dbReference type="Gene3D" id="3.30.70.120">
    <property type="match status" value="1"/>
</dbReference>
<dbReference type="PANTHER" id="PTHR33545:SF5">
    <property type="entry name" value="UPF0750 MEMBRANE PROTEIN YITT"/>
    <property type="match status" value="1"/>
</dbReference>
<dbReference type="RefSeq" id="WP_128746290.1">
    <property type="nucleotide sequence ID" value="NZ_CP035281.1"/>
</dbReference>
<evidence type="ECO:0000256" key="3">
    <source>
        <dbReference type="ARBA" id="ARBA00022692"/>
    </source>
</evidence>
<dbReference type="CDD" id="cd16380">
    <property type="entry name" value="YitT_C"/>
    <property type="match status" value="1"/>
</dbReference>
<evidence type="ECO:0000313" key="8">
    <source>
        <dbReference type="EMBL" id="QAT43510.1"/>
    </source>
</evidence>
<proteinExistence type="predicted"/>
<dbReference type="AlphaFoldDB" id="A0A410PXA8"/>
<accession>A0A410PXA8</accession>
<keyword evidence="2" id="KW-1003">Cell membrane</keyword>